<protein>
    <submittedName>
        <fullName evidence="3">Adenylate/guanylate cyclase domain-containing protein</fullName>
    </submittedName>
</protein>
<dbReference type="SUPFAM" id="SSF55073">
    <property type="entry name" value="Nucleotide cyclase"/>
    <property type="match status" value="1"/>
</dbReference>
<sequence length="464" mass="51871">MAEAHLVDGMRPISRREELEDIERNKYLYEALDQNKREGLMLAVRARTISLVIIGVFLIYLNPDWSVLYYEVLIAGFLLIGWLQVKIGRVERSRAELLLILLDLALMTIVLVVPNPWDPRPWSVAMQYKYALFPYFYVLLAGAALAYSWRTLLPVAAFTTVLWIGAYFWAIEQPSDIAELSEKVKLALAGYPHVLDFVDPNFVPLEQRIQEVLIFCIVAGLLGLNGWRSRRLLVKQAGVARERANLSRHFPPNIVDTLAESDQPLGDVRSQPVAVLFADIVGFTKMAEAETPERIVAVLRQFHTRMEACVFDNHGTLDKFLGDGLMATFGTPEITVEDAENALRCAAAMHQEMNIWNEQRAKEGLSPIRLSIGIHYGTVVLGDIGSERRLEYAVLGDVVNVASRLEALTRELNACTVVSDKLIEAAGGAAIARDLDFIENGSQEIRGRDETVTTWIQPLASVAP</sequence>
<keyword evidence="1" id="KW-1133">Transmembrane helix</keyword>
<dbReference type="EMBL" id="JAFLNC010000002">
    <property type="protein sequence ID" value="MBO0333000.1"/>
    <property type="molecule type" value="Genomic_DNA"/>
</dbReference>
<dbReference type="PROSITE" id="PS50125">
    <property type="entry name" value="GUANYLATE_CYCLASE_2"/>
    <property type="match status" value="1"/>
</dbReference>
<feature type="domain" description="Guanylate cyclase" evidence="2">
    <location>
        <begin position="274"/>
        <end position="406"/>
    </location>
</feature>
<proteinExistence type="predicted"/>
<keyword evidence="1" id="KW-0472">Membrane</keyword>
<dbReference type="Gene3D" id="3.30.70.1230">
    <property type="entry name" value="Nucleotide cyclase"/>
    <property type="match status" value="1"/>
</dbReference>
<evidence type="ECO:0000259" key="2">
    <source>
        <dbReference type="PROSITE" id="PS50125"/>
    </source>
</evidence>
<dbReference type="RefSeq" id="WP_207042984.1">
    <property type="nucleotide sequence ID" value="NZ_JAFLNC010000002.1"/>
</dbReference>
<dbReference type="CDD" id="cd07302">
    <property type="entry name" value="CHD"/>
    <property type="match status" value="1"/>
</dbReference>
<dbReference type="InterPro" id="IPR050697">
    <property type="entry name" value="Adenylyl/Guanylyl_Cyclase_3/4"/>
</dbReference>
<organism evidence="3 4">
    <name type="scientific">Sneathiella sedimenti</name>
    <dbReference type="NCBI Taxonomy" id="2816034"/>
    <lineage>
        <taxon>Bacteria</taxon>
        <taxon>Pseudomonadati</taxon>
        <taxon>Pseudomonadota</taxon>
        <taxon>Alphaproteobacteria</taxon>
        <taxon>Sneathiellales</taxon>
        <taxon>Sneathiellaceae</taxon>
        <taxon>Sneathiella</taxon>
    </lineage>
</organism>
<dbReference type="PANTHER" id="PTHR43081:SF1">
    <property type="entry name" value="ADENYLATE CYCLASE, TERMINAL-DIFFERENTIATION SPECIFIC"/>
    <property type="match status" value="1"/>
</dbReference>
<evidence type="ECO:0000313" key="3">
    <source>
        <dbReference type="EMBL" id="MBO0333000.1"/>
    </source>
</evidence>
<dbReference type="InterPro" id="IPR029787">
    <property type="entry name" value="Nucleotide_cyclase"/>
</dbReference>
<dbReference type="InterPro" id="IPR001054">
    <property type="entry name" value="A/G_cyclase"/>
</dbReference>
<evidence type="ECO:0000256" key="1">
    <source>
        <dbReference type="SAM" id="Phobius"/>
    </source>
</evidence>
<dbReference type="Pfam" id="PF00211">
    <property type="entry name" value="Guanylate_cyc"/>
    <property type="match status" value="1"/>
</dbReference>
<comment type="caution">
    <text evidence="3">The sequence shown here is derived from an EMBL/GenBank/DDBJ whole genome shotgun (WGS) entry which is preliminary data.</text>
</comment>
<keyword evidence="1" id="KW-0812">Transmembrane</keyword>
<feature type="transmembrane region" description="Helical" evidence="1">
    <location>
        <begin position="152"/>
        <end position="171"/>
    </location>
</feature>
<feature type="transmembrane region" description="Helical" evidence="1">
    <location>
        <begin position="97"/>
        <end position="117"/>
    </location>
</feature>
<reference evidence="3 4" key="1">
    <citation type="submission" date="2021-03" db="EMBL/GenBank/DDBJ databases">
        <title>Sneathiella sp. CAU 1612 isolated from Kang Won-do.</title>
        <authorList>
            <person name="Kim W."/>
        </authorList>
    </citation>
    <scope>NUCLEOTIDE SEQUENCE [LARGE SCALE GENOMIC DNA]</scope>
    <source>
        <strain evidence="3 4">CAU 1612</strain>
    </source>
</reference>
<gene>
    <name evidence="3" type="ORF">J0X12_05220</name>
</gene>
<name>A0ABS3F3A9_9PROT</name>
<feature type="transmembrane region" description="Helical" evidence="1">
    <location>
        <begin position="129"/>
        <end position="147"/>
    </location>
</feature>
<feature type="transmembrane region" description="Helical" evidence="1">
    <location>
        <begin position="42"/>
        <end position="61"/>
    </location>
</feature>
<keyword evidence="4" id="KW-1185">Reference proteome</keyword>
<feature type="transmembrane region" description="Helical" evidence="1">
    <location>
        <begin position="67"/>
        <end position="85"/>
    </location>
</feature>
<evidence type="ECO:0000313" key="4">
    <source>
        <dbReference type="Proteomes" id="UP000664761"/>
    </source>
</evidence>
<dbReference type="SMART" id="SM00044">
    <property type="entry name" value="CYCc"/>
    <property type="match status" value="1"/>
</dbReference>
<accession>A0ABS3F3A9</accession>
<dbReference type="Proteomes" id="UP000664761">
    <property type="component" value="Unassembled WGS sequence"/>
</dbReference>
<dbReference type="PANTHER" id="PTHR43081">
    <property type="entry name" value="ADENYLATE CYCLASE, TERMINAL-DIFFERENTIATION SPECIFIC-RELATED"/>
    <property type="match status" value="1"/>
</dbReference>